<organism evidence="1 2">
    <name type="scientific">Salicibibacter kimchii</name>
    <dbReference type="NCBI Taxonomy" id="2099786"/>
    <lineage>
        <taxon>Bacteria</taxon>
        <taxon>Bacillati</taxon>
        <taxon>Bacillota</taxon>
        <taxon>Bacilli</taxon>
        <taxon>Bacillales</taxon>
        <taxon>Bacillaceae</taxon>
        <taxon>Salicibibacter</taxon>
    </lineage>
</organism>
<evidence type="ECO:0000313" key="1">
    <source>
        <dbReference type="EMBL" id="AXF57424.1"/>
    </source>
</evidence>
<dbReference type="KEGG" id="rue:DT065_16485"/>
<sequence>MNLNFKHRIEIVEIVPGDGPYPGEDEEVLVTKAWAAIKTMQGRDYDSAVIAGNVGKTRFIIRYKEGIEPHMEIKHKGLYYEIESMENDDEENRTITMIGNAILPQDR</sequence>
<dbReference type="EMBL" id="CP031092">
    <property type="protein sequence ID" value="AXF57424.1"/>
    <property type="molecule type" value="Genomic_DNA"/>
</dbReference>
<dbReference type="InterPro" id="IPR008767">
    <property type="entry name" value="Phage_SPP1_head-tail_adaptor"/>
</dbReference>
<dbReference type="AlphaFoldDB" id="A0A345C2J3"/>
<dbReference type="OrthoDB" id="9808209at2"/>
<name>A0A345C2J3_9BACI</name>
<protein>
    <submittedName>
        <fullName evidence="1">Head-tail adaptor protein</fullName>
    </submittedName>
</protein>
<dbReference type="Proteomes" id="UP000252100">
    <property type="component" value="Chromosome"/>
</dbReference>
<dbReference type="RefSeq" id="WP_114375235.1">
    <property type="nucleotide sequence ID" value="NZ_CP031092.1"/>
</dbReference>
<accession>A0A345C2J3</accession>
<keyword evidence="2" id="KW-1185">Reference proteome</keyword>
<proteinExistence type="predicted"/>
<evidence type="ECO:0000313" key="2">
    <source>
        <dbReference type="Proteomes" id="UP000252100"/>
    </source>
</evidence>
<dbReference type="Pfam" id="PF05521">
    <property type="entry name" value="Phage_HCP"/>
    <property type="match status" value="1"/>
</dbReference>
<gene>
    <name evidence="1" type="ORF">DT065_16485</name>
</gene>
<dbReference type="NCBIfam" id="TIGR01563">
    <property type="entry name" value="gp16_SPP1"/>
    <property type="match status" value="1"/>
</dbReference>
<dbReference type="InterPro" id="IPR038666">
    <property type="entry name" value="SSP1_head-tail_sf"/>
</dbReference>
<dbReference type="Gene3D" id="2.40.10.270">
    <property type="entry name" value="Bacteriophage SPP1 head-tail adaptor protein"/>
    <property type="match status" value="1"/>
</dbReference>
<reference evidence="1 2" key="1">
    <citation type="journal article" date="2018" name="J. Microbiol.">
        <title>Salicibibacter kimchii gen. nov., sp. nov., a moderately halophilic and alkalitolerant bacterium in the family Bacillaceae, isolated from kimchi.</title>
        <authorList>
            <person name="Jang J.Y."/>
            <person name="Oh Y.J."/>
            <person name="Lim S.K."/>
            <person name="Park H.K."/>
            <person name="Lee C."/>
            <person name="Kim J.Y."/>
            <person name="Lee M.A."/>
            <person name="Choi H.J."/>
        </authorList>
    </citation>
    <scope>NUCLEOTIDE SEQUENCE [LARGE SCALE GENOMIC DNA]</scope>
    <source>
        <strain evidence="1 2">NKC1-1</strain>
    </source>
</reference>